<dbReference type="InterPro" id="IPR020845">
    <property type="entry name" value="AMP-binding_CS"/>
</dbReference>
<evidence type="ECO:0000259" key="6">
    <source>
        <dbReference type="Pfam" id="PF00501"/>
    </source>
</evidence>
<dbReference type="SUPFAM" id="SSF56801">
    <property type="entry name" value="Acetyl-CoA synthetase-like"/>
    <property type="match status" value="1"/>
</dbReference>
<reference evidence="7" key="1">
    <citation type="submission" date="2020-02" db="EMBL/GenBank/DDBJ databases">
        <authorList>
            <person name="Meier V. D."/>
        </authorList>
    </citation>
    <scope>NUCLEOTIDE SEQUENCE</scope>
    <source>
        <strain evidence="7">AVDCRST_MAG13</strain>
    </source>
</reference>
<evidence type="ECO:0000313" key="7">
    <source>
        <dbReference type="EMBL" id="CAA9466037.1"/>
    </source>
</evidence>
<keyword evidence="4" id="KW-0443">Lipid metabolism</keyword>
<protein>
    <recommendedName>
        <fullName evidence="5">Acyl-CoA synthetase</fullName>
    </recommendedName>
</protein>
<keyword evidence="3" id="KW-0276">Fatty acid metabolism</keyword>
<name>A0A6J4RHG2_9ACTN</name>
<comment type="similarity">
    <text evidence="1">Belongs to the ATP-dependent AMP-binding enzyme family.</text>
</comment>
<dbReference type="CDD" id="cd05907">
    <property type="entry name" value="VL_LC_FACS_like"/>
    <property type="match status" value="1"/>
</dbReference>
<dbReference type="PANTHER" id="PTHR43272:SF32">
    <property type="entry name" value="AMP-DEPENDENT SYNTHETASE_LIGASE DOMAIN-CONTAINING PROTEIN"/>
    <property type="match status" value="1"/>
</dbReference>
<dbReference type="PANTHER" id="PTHR43272">
    <property type="entry name" value="LONG-CHAIN-FATTY-ACID--COA LIGASE"/>
    <property type="match status" value="1"/>
</dbReference>
<dbReference type="Pfam" id="PF00501">
    <property type="entry name" value="AMP-binding"/>
    <property type="match status" value="1"/>
</dbReference>
<feature type="domain" description="AMP-dependent synthetase/ligase" evidence="6">
    <location>
        <begin position="21"/>
        <end position="431"/>
    </location>
</feature>
<dbReference type="Gene3D" id="3.40.50.12780">
    <property type="entry name" value="N-terminal domain of ligase-like"/>
    <property type="match status" value="1"/>
</dbReference>
<dbReference type="AlphaFoldDB" id="A0A6J4RHG2"/>
<evidence type="ECO:0000256" key="5">
    <source>
        <dbReference type="ARBA" id="ARBA00032875"/>
    </source>
</evidence>
<evidence type="ECO:0000256" key="2">
    <source>
        <dbReference type="ARBA" id="ARBA00022598"/>
    </source>
</evidence>
<proteinExistence type="inferred from homology"/>
<gene>
    <name evidence="7" type="ORF">AVDCRST_MAG13-45</name>
</gene>
<accession>A0A6J4RHG2</accession>
<sequence length="606" mass="64788">MESSTAARRAVDASTIAEAFRITAEQRADEVFLRTKGDEVALTWRAARERVDAIAGGLARLGLSRGDTIALLIGNRPEFALVDLGATMLGATPFSIYMQYTPEQIAFVVGDAGARILVCEQALLPGVLEARGQLPELEHVVVVDPTTDSVGGARAPEGVLALADVEGSDPDFDVDASVAQIRGEDLLTLIYTSGTTGPPKGVQLTHRNLLAAVANIDGIVEFPEENRVISWLPAAHIAERAAHHYIPIVLGFQVTFCPNPKEVLAYMPEVRPTWFFAVPRIWEKLKAGLETMFAALPDEQRGQAEQALAASLQKVRLEQAGQDVPEALQAAVARADAALFSKLRVQLGFDKIAAVNAGAAPTPVEVIEFFHAIGIPLAELWGMSETCGSGTCNPASRIKIGTVGPPAPGVELRLGEDGEVLVRGEVIMPGYRNLPERTAEALDADGWLHTGDIGEIDEDGYLTIVDRKKELIINSAGKNMSPANIEAQVKTSSPLIGQACCIGDRRPYNVALVVLDADYAPAWAGKQGIAETSLEALAGDERVRAAVQEGIDAANAKLARVEQIKKFAIVHGDWLPGGDELTPTMKLKRKPIDQKYAGEIEALYAG</sequence>
<keyword evidence="2 7" id="KW-0436">Ligase</keyword>
<dbReference type="InterPro" id="IPR042099">
    <property type="entry name" value="ANL_N_sf"/>
</dbReference>
<dbReference type="InterPro" id="IPR000873">
    <property type="entry name" value="AMP-dep_synth/lig_dom"/>
</dbReference>
<dbReference type="Pfam" id="PF23562">
    <property type="entry name" value="AMP-binding_C_3"/>
    <property type="match status" value="1"/>
</dbReference>
<evidence type="ECO:0000256" key="4">
    <source>
        <dbReference type="ARBA" id="ARBA00023098"/>
    </source>
</evidence>
<evidence type="ECO:0000256" key="1">
    <source>
        <dbReference type="ARBA" id="ARBA00006432"/>
    </source>
</evidence>
<dbReference type="GO" id="GO:0016020">
    <property type="term" value="C:membrane"/>
    <property type="evidence" value="ECO:0007669"/>
    <property type="project" value="TreeGrafter"/>
</dbReference>
<dbReference type="GO" id="GO:0004467">
    <property type="term" value="F:long-chain fatty acid-CoA ligase activity"/>
    <property type="evidence" value="ECO:0007669"/>
    <property type="project" value="TreeGrafter"/>
</dbReference>
<dbReference type="PROSITE" id="PS00455">
    <property type="entry name" value="AMP_BINDING"/>
    <property type="match status" value="1"/>
</dbReference>
<evidence type="ECO:0000256" key="3">
    <source>
        <dbReference type="ARBA" id="ARBA00022832"/>
    </source>
</evidence>
<dbReference type="EMBL" id="CADCVO010000007">
    <property type="protein sequence ID" value="CAA9466037.1"/>
    <property type="molecule type" value="Genomic_DNA"/>
</dbReference>
<organism evidence="7">
    <name type="scientific">uncultured Solirubrobacteraceae bacterium</name>
    <dbReference type="NCBI Taxonomy" id="1162706"/>
    <lineage>
        <taxon>Bacteria</taxon>
        <taxon>Bacillati</taxon>
        <taxon>Actinomycetota</taxon>
        <taxon>Thermoleophilia</taxon>
        <taxon>Solirubrobacterales</taxon>
        <taxon>Solirubrobacteraceae</taxon>
        <taxon>environmental samples</taxon>
    </lineage>
</organism>